<evidence type="ECO:0000256" key="1">
    <source>
        <dbReference type="SAM" id="Coils"/>
    </source>
</evidence>
<proteinExistence type="predicted"/>
<name>A0A1T4NMH4_9FUSO</name>
<keyword evidence="3" id="KW-1185">Reference proteome</keyword>
<dbReference type="OrthoDB" id="856045at2"/>
<protein>
    <submittedName>
        <fullName evidence="2">Uncharacterized protein</fullName>
    </submittedName>
</protein>
<dbReference type="RefSeq" id="WP_078694072.1">
    <property type="nucleotide sequence ID" value="NZ_FUWX01000011.1"/>
</dbReference>
<evidence type="ECO:0000313" key="2">
    <source>
        <dbReference type="EMBL" id="SJZ80305.1"/>
    </source>
</evidence>
<gene>
    <name evidence="2" type="ORF">SAMN02745174_01586</name>
</gene>
<feature type="coiled-coil region" evidence="1">
    <location>
        <begin position="1115"/>
        <end position="1142"/>
    </location>
</feature>
<reference evidence="2 3" key="1">
    <citation type="submission" date="2017-02" db="EMBL/GenBank/DDBJ databases">
        <authorList>
            <person name="Peterson S.W."/>
        </authorList>
    </citation>
    <scope>NUCLEOTIDE SEQUENCE [LARGE SCALE GENOMIC DNA]</scope>
    <source>
        <strain evidence="2 3">ATCC 700028</strain>
    </source>
</reference>
<sequence>MEIKDLVTFKKDLFFDGAVQADWFYDNYKSDLVSRGFVFHGPKYFGVTEKDVGDKRLIDTASFVKNLYERLYTNEDFNPFMLAIAGYGTGKSHLSVTLGKLLSNYSKFSDTQNYIINNIKNADETIGNLLDFTNKKPNFIISLNGMKDFNLNYEILKSVQESLKLYNLDNSFLKDLTTAYSISRIFLERNFKREYSLFLKYGEKYNLNLTDNDLYNYLNSNLEKDETIFNIINDVYLEINGHKIRWDEGISAGKILDILEDKLCGERGLFNKILIIFDEFGRYLEYASDFPEKSGNSALQQIFETIQNKDNNILFLGFIQSDLKNYLTRVDKTSNISRYIGRYDTSDKVYLSSNLETIFANLINKKDIVLFNKEVKENIHKNINFYKDFHQCFLQWLPQSKTKEVWSTWEKFKTVILEGIYPFNPIGIWMLSSMSEWLQNRSSLTLLHKKLLEYSDQSVIYNNTLQYISPVEILKGDLFTELLASEQDGRQRSQYCILYNNILKKYEDKFNSSIKDILSGNLILRVLRFKNNSKEDIVKALTFITTLDKNTITQGLDFLENDYGVLQYDDFSKSYDFIEDALGVRDFQIFIKRKNSETSVDLNIFKEVKLKNELGLNDVISPGFDTHHEIITNEWNFEQNLLSEEFLSENYFKSSLEEFRNKKSIDKPKGKILWIYTNKDTSETFIENIKKYENNYLKNTPILLFLLNDKDNHFYEVLKSYITLENLSYKDREKYSKFIQNYEMKLKENLEVSFNNLKLERNIIKNGKIQPIECRLNKYLLELLNELYPKIIPFPFDGFANKQLKKFKQYFSAISKTILSGTNFESIKNTTPEIKNRFNSVLIDSWKIVDKATLNLITPKNPKILEVFETIDNLIENNQNSLNLEVLLKTFQNSPYGFNDYMASLVIFTYISYRRDEINLGINNLKYAPSKWANLVVEESQINLTNIEKTTLNLIDIDLENKKILKLIKDINSNSDISLCKKFQEELNIVIETGNLSETMEIKIDNAQFKLNDGLKAYQNFEGKIRGLLSDIKENELKIDELFKISKKCDNLEELPLRYEYTSEQKQKFLQIKGKISELVEKNLHTWLKKVDCRRSEDINKFQSTMKKVATELFARDYLEESKQLNKKVENILSNISRIKELESLENNIKDFLRDFDNNCQSYMELKDYSNKIKHFEEIILNNNSISQEDELEFMKQLETPKKIINNKLEKIDLEVEEIINSIDNANNINELKTIRNNITSILNKKLSKEQDEEFMYTLSFINTLIPKIENLTNYTDRNKVEDVYINLEDDFYDSEYGMDFTEILKNSYENTLNNLNLMESIWWQEFNSIDLNGSTTELTNWLNKYESIPEYISNKTLEKIEKKKEEILNIISKNKIDYIFNLINTLNPEDKVLFKLKLKELL</sequence>
<dbReference type="EMBL" id="FUWX01000011">
    <property type="protein sequence ID" value="SJZ80305.1"/>
    <property type="molecule type" value="Genomic_DNA"/>
</dbReference>
<accession>A0A1T4NMH4</accession>
<keyword evidence="1" id="KW-0175">Coiled coil</keyword>
<dbReference type="STRING" id="180163.SAMN02745174_01586"/>
<organism evidence="2 3">
    <name type="scientific">Cetobacterium ceti</name>
    <dbReference type="NCBI Taxonomy" id="180163"/>
    <lineage>
        <taxon>Bacteria</taxon>
        <taxon>Fusobacteriati</taxon>
        <taxon>Fusobacteriota</taxon>
        <taxon>Fusobacteriia</taxon>
        <taxon>Fusobacteriales</taxon>
        <taxon>Fusobacteriaceae</taxon>
        <taxon>Cetobacterium</taxon>
    </lineage>
</organism>
<dbReference type="Proteomes" id="UP000191153">
    <property type="component" value="Unassembled WGS sequence"/>
</dbReference>
<evidence type="ECO:0000313" key="3">
    <source>
        <dbReference type="Proteomes" id="UP000191153"/>
    </source>
</evidence>